<protein>
    <submittedName>
        <fullName evidence="1">Uncharacterized protein</fullName>
    </submittedName>
</protein>
<dbReference type="AlphaFoldDB" id="A0A9J5ZF12"/>
<keyword evidence="2" id="KW-1185">Reference proteome</keyword>
<gene>
    <name evidence="1" type="ORF">H5410_022788</name>
</gene>
<accession>A0A9J5ZF12</accession>
<evidence type="ECO:0000313" key="1">
    <source>
        <dbReference type="EMBL" id="KAG5611507.1"/>
    </source>
</evidence>
<comment type="caution">
    <text evidence="1">The sequence shown here is derived from an EMBL/GenBank/DDBJ whole genome shotgun (WGS) entry which is preliminary data.</text>
</comment>
<organism evidence="1 2">
    <name type="scientific">Solanum commersonii</name>
    <name type="common">Commerson's wild potato</name>
    <name type="synonym">Commerson's nightshade</name>
    <dbReference type="NCBI Taxonomy" id="4109"/>
    <lineage>
        <taxon>Eukaryota</taxon>
        <taxon>Viridiplantae</taxon>
        <taxon>Streptophyta</taxon>
        <taxon>Embryophyta</taxon>
        <taxon>Tracheophyta</taxon>
        <taxon>Spermatophyta</taxon>
        <taxon>Magnoliopsida</taxon>
        <taxon>eudicotyledons</taxon>
        <taxon>Gunneridae</taxon>
        <taxon>Pentapetalae</taxon>
        <taxon>asterids</taxon>
        <taxon>lamiids</taxon>
        <taxon>Solanales</taxon>
        <taxon>Solanaceae</taxon>
        <taxon>Solanoideae</taxon>
        <taxon>Solaneae</taxon>
        <taxon>Solanum</taxon>
    </lineage>
</organism>
<dbReference type="EMBL" id="JACXVP010000004">
    <property type="protein sequence ID" value="KAG5611507.1"/>
    <property type="molecule type" value="Genomic_DNA"/>
</dbReference>
<proteinExistence type="predicted"/>
<sequence>MTHSPYINPFQYPHQQYKRVPNARPLYAFFFFRVHRNPEIPPNPVRNQREMQTSSHQSHLQAAPTVLAHTLHLPFLLQQYDLFKKQCQMGLLLHAN</sequence>
<dbReference type="Proteomes" id="UP000824120">
    <property type="component" value="Chromosome 4"/>
</dbReference>
<reference evidence="1 2" key="1">
    <citation type="submission" date="2020-09" db="EMBL/GenBank/DDBJ databases">
        <title>De no assembly of potato wild relative species, Solanum commersonii.</title>
        <authorList>
            <person name="Cho K."/>
        </authorList>
    </citation>
    <scope>NUCLEOTIDE SEQUENCE [LARGE SCALE GENOMIC DNA]</scope>
    <source>
        <strain evidence="1">LZ3.2</strain>
        <tissue evidence="1">Leaf</tissue>
    </source>
</reference>
<evidence type="ECO:0000313" key="2">
    <source>
        <dbReference type="Proteomes" id="UP000824120"/>
    </source>
</evidence>
<name>A0A9J5ZF12_SOLCO</name>